<reference evidence="2 3" key="1">
    <citation type="submission" date="2023-07" db="EMBL/GenBank/DDBJ databases">
        <title>Genomic Encyclopedia of Type Strains, Phase IV (KMG-IV): sequencing the most valuable type-strain genomes for metagenomic binning, comparative biology and taxonomic classification.</title>
        <authorList>
            <person name="Goeker M."/>
        </authorList>
    </citation>
    <scope>NUCLEOTIDE SEQUENCE [LARGE SCALE GENOMIC DNA]</scope>
    <source>
        <strain evidence="2 3">DSM 19013</strain>
    </source>
</reference>
<evidence type="ECO:0000313" key="3">
    <source>
        <dbReference type="Proteomes" id="UP001231124"/>
    </source>
</evidence>
<accession>A0ABU0I1M7</accession>
<organism evidence="2 3">
    <name type="scientific">Methylobacterium aerolatum</name>
    <dbReference type="NCBI Taxonomy" id="418708"/>
    <lineage>
        <taxon>Bacteria</taxon>
        <taxon>Pseudomonadati</taxon>
        <taxon>Pseudomonadota</taxon>
        <taxon>Alphaproteobacteria</taxon>
        <taxon>Hyphomicrobiales</taxon>
        <taxon>Methylobacteriaceae</taxon>
        <taxon>Methylobacterium</taxon>
    </lineage>
</organism>
<sequence length="102" mass="10389">MRDEPSGAALIEAARRALTEEVVPALAGRPRYVALMVANALGIALREIGEAEALADAARGPGADDGLVRAIRGGRHDADPALHAALTGQADVAARVWKASAG</sequence>
<dbReference type="Pfam" id="PF19802">
    <property type="entry name" value="DUF6285"/>
    <property type="match status" value="1"/>
</dbReference>
<dbReference type="Proteomes" id="UP001231124">
    <property type="component" value="Unassembled WGS sequence"/>
</dbReference>
<evidence type="ECO:0000313" key="2">
    <source>
        <dbReference type="EMBL" id="MDQ0448503.1"/>
    </source>
</evidence>
<name>A0ABU0I1M7_9HYPH</name>
<gene>
    <name evidence="2" type="ORF">QO012_003014</name>
</gene>
<dbReference type="RefSeq" id="WP_238200926.1">
    <property type="nucleotide sequence ID" value="NZ_BPQE01000001.1"/>
</dbReference>
<proteinExistence type="predicted"/>
<evidence type="ECO:0000259" key="1">
    <source>
        <dbReference type="Pfam" id="PF19802"/>
    </source>
</evidence>
<comment type="caution">
    <text evidence="2">The sequence shown here is derived from an EMBL/GenBank/DDBJ whole genome shotgun (WGS) entry which is preliminary data.</text>
</comment>
<keyword evidence="3" id="KW-1185">Reference proteome</keyword>
<dbReference type="EMBL" id="JAUSVP010000009">
    <property type="protein sequence ID" value="MDQ0448503.1"/>
    <property type="molecule type" value="Genomic_DNA"/>
</dbReference>
<dbReference type="InterPro" id="IPR046252">
    <property type="entry name" value="DUF6285"/>
</dbReference>
<protein>
    <recommendedName>
        <fullName evidence="1">DUF6285 domain-containing protein</fullName>
    </recommendedName>
</protein>
<feature type="domain" description="DUF6285" evidence="1">
    <location>
        <begin position="24"/>
        <end position="88"/>
    </location>
</feature>